<name>A0A232EPC5_9HYME</name>
<evidence type="ECO:0000313" key="2">
    <source>
        <dbReference type="Proteomes" id="UP000215335"/>
    </source>
</evidence>
<organism evidence="1 2">
    <name type="scientific">Trichomalopsis sarcophagae</name>
    <dbReference type="NCBI Taxonomy" id="543379"/>
    <lineage>
        <taxon>Eukaryota</taxon>
        <taxon>Metazoa</taxon>
        <taxon>Ecdysozoa</taxon>
        <taxon>Arthropoda</taxon>
        <taxon>Hexapoda</taxon>
        <taxon>Insecta</taxon>
        <taxon>Pterygota</taxon>
        <taxon>Neoptera</taxon>
        <taxon>Endopterygota</taxon>
        <taxon>Hymenoptera</taxon>
        <taxon>Apocrita</taxon>
        <taxon>Proctotrupomorpha</taxon>
        <taxon>Chalcidoidea</taxon>
        <taxon>Pteromalidae</taxon>
        <taxon>Pteromalinae</taxon>
        <taxon>Trichomalopsis</taxon>
    </lineage>
</organism>
<keyword evidence="2" id="KW-1185">Reference proteome</keyword>
<evidence type="ECO:0000313" key="1">
    <source>
        <dbReference type="EMBL" id="OXU20182.1"/>
    </source>
</evidence>
<reference evidence="1 2" key="1">
    <citation type="journal article" date="2017" name="Curr. Biol.">
        <title>The Evolution of Venom by Co-option of Single-Copy Genes.</title>
        <authorList>
            <person name="Martinson E.O."/>
            <person name="Mrinalini"/>
            <person name="Kelkar Y.D."/>
            <person name="Chang C.H."/>
            <person name="Werren J.H."/>
        </authorList>
    </citation>
    <scope>NUCLEOTIDE SEQUENCE [LARGE SCALE GENOMIC DNA]</scope>
    <source>
        <strain evidence="1 2">Alberta</strain>
        <tissue evidence="1">Whole body</tissue>
    </source>
</reference>
<accession>A0A232EPC5</accession>
<sequence length="109" mass="12715">MGAPRLVTRGRSIRKTRYFVQTQDLFLSSRNIILRFANIPTEIGVRRSVSLLLLFTSLILHVYFTVTENQPKIPEKESFCNCIFCPTIASNQLNNNDTHDEFYIKFDNR</sequence>
<comment type="caution">
    <text evidence="1">The sequence shown here is derived from an EMBL/GenBank/DDBJ whole genome shotgun (WGS) entry which is preliminary data.</text>
</comment>
<dbReference type="Proteomes" id="UP000215335">
    <property type="component" value="Unassembled WGS sequence"/>
</dbReference>
<dbReference type="EMBL" id="NNAY01002982">
    <property type="protein sequence ID" value="OXU20182.1"/>
    <property type="molecule type" value="Genomic_DNA"/>
</dbReference>
<dbReference type="AlphaFoldDB" id="A0A232EPC5"/>
<proteinExistence type="predicted"/>
<gene>
    <name evidence="1" type="ORF">TSAR_001751</name>
</gene>
<protein>
    <submittedName>
        <fullName evidence="1">Uncharacterized protein</fullName>
    </submittedName>
</protein>